<accession>A0A8C4RFB4</accession>
<dbReference type="FunFam" id="1.10.437.10:FF:000017">
    <property type="entry name" value="MCL1, BCL2 family apoptosis regulator"/>
    <property type="match status" value="1"/>
</dbReference>
<feature type="region of interest" description="Disordered" evidence="7">
    <location>
        <begin position="94"/>
        <end position="118"/>
    </location>
</feature>
<keyword evidence="8" id="KW-1133">Transmembrane helix</keyword>
<keyword evidence="8" id="KW-0812">Transmembrane</keyword>
<organism evidence="10 11">
    <name type="scientific">Erpetoichthys calabaricus</name>
    <name type="common">Rope fish</name>
    <name type="synonym">Calamoichthys calabaricus</name>
    <dbReference type="NCBI Taxonomy" id="27687"/>
    <lineage>
        <taxon>Eukaryota</taxon>
        <taxon>Metazoa</taxon>
        <taxon>Chordata</taxon>
        <taxon>Craniata</taxon>
        <taxon>Vertebrata</taxon>
        <taxon>Euteleostomi</taxon>
        <taxon>Actinopterygii</taxon>
        <taxon>Polypteriformes</taxon>
        <taxon>Polypteridae</taxon>
        <taxon>Erpetoichthys</taxon>
    </lineage>
</organism>
<evidence type="ECO:0000313" key="11">
    <source>
        <dbReference type="Proteomes" id="UP000694620"/>
    </source>
</evidence>
<protein>
    <submittedName>
        <fullName evidence="10">MCL1 apoptosis regulator, BCL2 family member b</fullName>
    </submittedName>
</protein>
<dbReference type="GO" id="GO:0008630">
    <property type="term" value="P:intrinsic apoptotic signaling pathway in response to DNA damage"/>
    <property type="evidence" value="ECO:0007669"/>
    <property type="project" value="TreeGrafter"/>
</dbReference>
<keyword evidence="5" id="KW-0053">Apoptosis</keyword>
<evidence type="ECO:0000256" key="2">
    <source>
        <dbReference type="ARBA" id="ARBA00004496"/>
    </source>
</evidence>
<dbReference type="OrthoDB" id="8932147at2759"/>
<dbReference type="AlphaFoldDB" id="A0A8C4RFB4"/>
<comment type="subcellular location">
    <subcellularLocation>
        <location evidence="2">Cytoplasm</location>
    </subcellularLocation>
    <subcellularLocation>
        <location evidence="1">Nucleus</location>
    </subcellularLocation>
</comment>
<evidence type="ECO:0000256" key="1">
    <source>
        <dbReference type="ARBA" id="ARBA00004123"/>
    </source>
</evidence>
<sequence length="295" mass="31954">MNPALATMNRSPATSLVQMLYCSGPSGLNGVFKHDALHLAKGADFTGSTQMMSVQLDEGELDDCLDEVDSVSQLHKSSSKNCLKNLLFSAESSNADGSLPASPETPSSPMDSSQPGFTPAADAQLAQETEELIAAYLFRSAGLPCSRIRNGNKSFDTLVRVGDSVIEKHKFAFNGMLRKLNISQEGDMGFMTPVAESIFSDGVINWGRVVSLVAFGAVVAKHLKQVNLERCIRPLADQISTFLLTRQKDWIVNNRAWEGFVEFFRIEDPEAGIRQALITFAGMAGIGAGIAYLIR</sequence>
<dbReference type="PANTHER" id="PTHR11256:SF46">
    <property type="entry name" value="INDUCED MYELOID LEUKEMIA CELL DIFFERENTIATION PROTEIN MCL-1"/>
    <property type="match status" value="1"/>
</dbReference>
<dbReference type="SMART" id="SM00337">
    <property type="entry name" value="BCL"/>
    <property type="match status" value="1"/>
</dbReference>
<feature type="compositionally biased region" description="Polar residues" evidence="7">
    <location>
        <begin position="104"/>
        <end position="116"/>
    </location>
</feature>
<dbReference type="GO" id="GO:0005634">
    <property type="term" value="C:nucleus"/>
    <property type="evidence" value="ECO:0007669"/>
    <property type="project" value="UniProtKB-SubCell"/>
</dbReference>
<feature type="domain" description="Bcl-2 Bcl-2 homology region 1-3" evidence="9">
    <location>
        <begin position="158"/>
        <end position="257"/>
    </location>
</feature>
<dbReference type="InterPro" id="IPR002475">
    <property type="entry name" value="Bcl2-like"/>
</dbReference>
<keyword evidence="8" id="KW-0472">Membrane</keyword>
<dbReference type="GO" id="GO:0005741">
    <property type="term" value="C:mitochondrial outer membrane"/>
    <property type="evidence" value="ECO:0007669"/>
    <property type="project" value="TreeGrafter"/>
</dbReference>
<evidence type="ECO:0000259" key="9">
    <source>
        <dbReference type="SMART" id="SM00337"/>
    </source>
</evidence>
<dbReference type="GeneID" id="114646010"/>
<evidence type="ECO:0000256" key="6">
    <source>
        <dbReference type="ARBA" id="ARBA00023242"/>
    </source>
</evidence>
<dbReference type="Proteomes" id="UP000694620">
    <property type="component" value="Chromosome 2"/>
</dbReference>
<dbReference type="CDD" id="cd06845">
    <property type="entry name" value="Bcl-2_like"/>
    <property type="match status" value="1"/>
</dbReference>
<reference evidence="10" key="2">
    <citation type="submission" date="2025-08" db="UniProtKB">
        <authorList>
            <consortium name="Ensembl"/>
        </authorList>
    </citation>
    <scope>IDENTIFICATION</scope>
</reference>
<dbReference type="GO" id="GO:0015267">
    <property type="term" value="F:channel activity"/>
    <property type="evidence" value="ECO:0007669"/>
    <property type="project" value="TreeGrafter"/>
</dbReference>
<evidence type="ECO:0000256" key="8">
    <source>
        <dbReference type="SAM" id="Phobius"/>
    </source>
</evidence>
<name>A0A8C4RFB4_ERPCA</name>
<feature type="transmembrane region" description="Helical" evidence="8">
    <location>
        <begin position="276"/>
        <end position="294"/>
    </location>
</feature>
<dbReference type="PROSITE" id="PS50062">
    <property type="entry name" value="BCL2_FAMILY"/>
    <property type="match status" value="1"/>
</dbReference>
<reference evidence="10" key="3">
    <citation type="submission" date="2025-09" db="UniProtKB">
        <authorList>
            <consortium name="Ensembl"/>
        </authorList>
    </citation>
    <scope>IDENTIFICATION</scope>
</reference>
<gene>
    <name evidence="10" type="primary">mcl1b</name>
</gene>
<dbReference type="GO" id="GO:0097192">
    <property type="term" value="P:extrinsic apoptotic signaling pathway in absence of ligand"/>
    <property type="evidence" value="ECO:0007669"/>
    <property type="project" value="TreeGrafter"/>
</dbReference>
<dbReference type="SUPFAM" id="SSF56854">
    <property type="entry name" value="Bcl-2 inhibitors of programmed cell death"/>
    <property type="match status" value="1"/>
</dbReference>
<dbReference type="RefSeq" id="XP_028649801.1">
    <property type="nucleotide sequence ID" value="XM_028793968.2"/>
</dbReference>
<dbReference type="GO" id="GO:0001836">
    <property type="term" value="P:release of cytochrome c from mitochondria"/>
    <property type="evidence" value="ECO:0007669"/>
    <property type="project" value="TreeGrafter"/>
</dbReference>
<dbReference type="GO" id="GO:0051400">
    <property type="term" value="F:BH domain binding"/>
    <property type="evidence" value="ECO:0007669"/>
    <property type="project" value="TreeGrafter"/>
</dbReference>
<dbReference type="Gene3D" id="1.10.437.10">
    <property type="entry name" value="Blc2-like"/>
    <property type="match status" value="1"/>
</dbReference>
<dbReference type="InterPro" id="IPR013281">
    <property type="entry name" value="Apop_reg_Mc1"/>
</dbReference>
<comment type="similarity">
    <text evidence="3">Belongs to the Bcl-2 family.</text>
</comment>
<evidence type="ECO:0000256" key="7">
    <source>
        <dbReference type="SAM" id="MobiDB-lite"/>
    </source>
</evidence>
<evidence type="ECO:0000313" key="10">
    <source>
        <dbReference type="Ensembl" id="ENSECRP00000000888.1"/>
    </source>
</evidence>
<dbReference type="PRINTS" id="PR01862">
    <property type="entry name" value="BCL2FAMILY"/>
</dbReference>
<evidence type="ECO:0000256" key="3">
    <source>
        <dbReference type="ARBA" id="ARBA00009458"/>
    </source>
</evidence>
<dbReference type="PRINTS" id="PR01866">
    <property type="entry name" value="APOPREGMCL1"/>
</dbReference>
<keyword evidence="11" id="KW-1185">Reference proteome</keyword>
<evidence type="ECO:0000256" key="5">
    <source>
        <dbReference type="ARBA" id="ARBA00022703"/>
    </source>
</evidence>
<keyword evidence="4" id="KW-0963">Cytoplasm</keyword>
<dbReference type="InterPro" id="IPR036834">
    <property type="entry name" value="Bcl-2-like_sf"/>
</dbReference>
<dbReference type="Pfam" id="PF00452">
    <property type="entry name" value="Bcl-2"/>
    <property type="match status" value="1"/>
</dbReference>
<reference evidence="10" key="1">
    <citation type="submission" date="2021-06" db="EMBL/GenBank/DDBJ databases">
        <authorList>
            <consortium name="Wellcome Sanger Institute Data Sharing"/>
        </authorList>
    </citation>
    <scope>NUCLEOTIDE SEQUENCE [LARGE SCALE GENOMIC DNA]</scope>
</reference>
<keyword evidence="6" id="KW-0539">Nucleus</keyword>
<dbReference type="GeneTree" id="ENSGT01130000278292"/>
<dbReference type="PANTHER" id="PTHR11256">
    <property type="entry name" value="BCL-2 RELATED"/>
    <property type="match status" value="1"/>
</dbReference>
<dbReference type="InterPro" id="IPR026298">
    <property type="entry name" value="Bcl-2_fam"/>
</dbReference>
<evidence type="ECO:0000256" key="4">
    <source>
        <dbReference type="ARBA" id="ARBA00022490"/>
    </source>
</evidence>
<proteinExistence type="inferred from homology"/>
<dbReference type="Ensembl" id="ENSECRT00000000908.1">
    <property type="protein sequence ID" value="ENSECRP00000000888.1"/>
    <property type="gene ID" value="ENSECRG00000000602.1"/>
</dbReference>
<dbReference type="GO" id="GO:0008053">
    <property type="term" value="P:mitochondrial fusion"/>
    <property type="evidence" value="ECO:0007669"/>
    <property type="project" value="TreeGrafter"/>
</dbReference>
<dbReference type="GO" id="GO:0042981">
    <property type="term" value="P:regulation of apoptotic process"/>
    <property type="evidence" value="ECO:0007669"/>
    <property type="project" value="InterPro"/>
</dbReference>
<dbReference type="InterPro" id="IPR046371">
    <property type="entry name" value="Bcl-2_BH1-3"/>
</dbReference>